<dbReference type="InterPro" id="IPR045861">
    <property type="entry name" value="CorA_cytoplasmic_dom"/>
</dbReference>
<keyword evidence="5 12" id="KW-0812">Transmembrane</keyword>
<evidence type="ECO:0000313" key="13">
    <source>
        <dbReference type="EMBL" id="KAA2242939.1"/>
    </source>
</evidence>
<keyword evidence="6" id="KW-0460">Magnesium</keyword>
<feature type="transmembrane region" description="Helical" evidence="12">
    <location>
        <begin position="240"/>
        <end position="259"/>
    </location>
</feature>
<dbReference type="GO" id="GO:0005886">
    <property type="term" value="C:plasma membrane"/>
    <property type="evidence" value="ECO:0007669"/>
    <property type="project" value="UniProtKB-SubCell"/>
</dbReference>
<evidence type="ECO:0000256" key="12">
    <source>
        <dbReference type="SAM" id="Phobius"/>
    </source>
</evidence>
<keyword evidence="8" id="KW-0406">Ion transport</keyword>
<reference evidence="13 14" key="2">
    <citation type="submission" date="2019-09" db="EMBL/GenBank/DDBJ databases">
        <authorList>
            <person name="Jin C."/>
        </authorList>
    </citation>
    <scope>NUCLEOTIDE SEQUENCE [LARGE SCALE GENOMIC DNA]</scope>
    <source>
        <strain evidence="13 14">BN140078</strain>
    </source>
</reference>
<evidence type="ECO:0000256" key="6">
    <source>
        <dbReference type="ARBA" id="ARBA00022842"/>
    </source>
</evidence>
<dbReference type="Gene3D" id="1.20.58.340">
    <property type="entry name" value="Magnesium transport protein CorA, transmembrane region"/>
    <property type="match status" value="2"/>
</dbReference>
<evidence type="ECO:0000256" key="11">
    <source>
        <dbReference type="ARBA" id="ARBA00045497"/>
    </source>
</evidence>
<evidence type="ECO:0000256" key="5">
    <source>
        <dbReference type="ARBA" id="ARBA00022692"/>
    </source>
</evidence>
<protein>
    <submittedName>
        <fullName evidence="13">Magnesium transporter CorA</fullName>
    </submittedName>
</protein>
<dbReference type="Proteomes" id="UP000324611">
    <property type="component" value="Unassembled WGS sequence"/>
</dbReference>
<keyword evidence="9 12" id="KW-0472">Membrane</keyword>
<evidence type="ECO:0000256" key="7">
    <source>
        <dbReference type="ARBA" id="ARBA00022989"/>
    </source>
</evidence>
<evidence type="ECO:0000256" key="4">
    <source>
        <dbReference type="ARBA" id="ARBA00022475"/>
    </source>
</evidence>
<dbReference type="FunFam" id="1.20.58.340:FF:000004">
    <property type="entry name" value="Magnesium transport protein CorA"/>
    <property type="match status" value="1"/>
</dbReference>
<dbReference type="Gene3D" id="3.30.460.20">
    <property type="entry name" value="CorA soluble domain-like"/>
    <property type="match status" value="1"/>
</dbReference>
<feature type="transmembrane region" description="Helical" evidence="12">
    <location>
        <begin position="271"/>
        <end position="291"/>
    </location>
</feature>
<evidence type="ECO:0000256" key="2">
    <source>
        <dbReference type="ARBA" id="ARBA00009765"/>
    </source>
</evidence>
<dbReference type="InterPro" id="IPR045863">
    <property type="entry name" value="CorA_TM1_TM2"/>
</dbReference>
<evidence type="ECO:0000256" key="10">
    <source>
        <dbReference type="ARBA" id="ARBA00034269"/>
    </source>
</evidence>
<keyword evidence="14" id="KW-1185">Reference proteome</keyword>
<dbReference type="PANTHER" id="PTHR46494:SF1">
    <property type="entry name" value="CORA FAMILY METAL ION TRANSPORTER (EUROFUNG)"/>
    <property type="match status" value="1"/>
</dbReference>
<accession>A0A5B2VY27</accession>
<comment type="caution">
    <text evidence="13">The sequence shown here is derived from an EMBL/GenBank/DDBJ whole genome shotgun (WGS) entry which is preliminary data.</text>
</comment>
<comment type="catalytic activity">
    <reaction evidence="10">
        <text>Mg(2+)(in) = Mg(2+)(out)</text>
        <dbReference type="Rhea" id="RHEA:29827"/>
        <dbReference type="ChEBI" id="CHEBI:18420"/>
    </reaction>
</comment>
<dbReference type="RefSeq" id="WP_149837814.1">
    <property type="nucleotide sequence ID" value="NZ_VUOC01000002.1"/>
</dbReference>
<dbReference type="GO" id="GO:0050897">
    <property type="term" value="F:cobalt ion binding"/>
    <property type="evidence" value="ECO:0007669"/>
    <property type="project" value="TreeGrafter"/>
</dbReference>
<name>A0A5B2VY27_9BACT</name>
<dbReference type="EMBL" id="VUOC01000002">
    <property type="protein sequence ID" value="KAA2242939.1"/>
    <property type="molecule type" value="Genomic_DNA"/>
</dbReference>
<sequence>MIQEMLLGHGSNFKWINVTMPTDEEIRQISLAYQIPPSLLSDCGEMDQLPKYERVDNYVLVVFRINSINNVAEADSIQELSDPIYLVYSDDLVLSVCYKRAFLSEPSFKPVLGANPLSSLELVNLLLVIGLKTYLQSLDVMTTAVDYFEKDIFLMPNNVPILKGLYYLKRKADIFKRIFVLSAEVVRFLHAQQQTMDSRDVLDQHTKLHNSFDVLADNVHQLLNIYFSVSSQRTNETMRVLTIFSVFFLPLSFIVGLYGMNFNIPETKWSFGYPMVVALLVAVTVLIFLWFKRRRLL</sequence>
<keyword evidence="3" id="KW-0813">Transport</keyword>
<gene>
    <name evidence="13" type="ORF">F0L74_10465</name>
</gene>
<proteinExistence type="inferred from homology"/>
<evidence type="ECO:0000256" key="3">
    <source>
        <dbReference type="ARBA" id="ARBA00022448"/>
    </source>
</evidence>
<dbReference type="GO" id="GO:0000287">
    <property type="term" value="F:magnesium ion binding"/>
    <property type="evidence" value="ECO:0007669"/>
    <property type="project" value="TreeGrafter"/>
</dbReference>
<comment type="function">
    <text evidence="11">Mediates influx of magnesium ions. Alternates between open and closed states. Activated by low cytoplasmic Mg(2+) levels. Inactive when cytoplasmic Mg(2+) levels are high.</text>
</comment>
<reference evidence="13 14" key="1">
    <citation type="submission" date="2019-09" db="EMBL/GenBank/DDBJ databases">
        <title>Chitinophaga ginsengihumi sp. nov., isolated from soil of ginseng rhizosphere.</title>
        <authorList>
            <person name="Lee J."/>
        </authorList>
    </citation>
    <scope>NUCLEOTIDE SEQUENCE [LARGE SCALE GENOMIC DNA]</scope>
    <source>
        <strain evidence="13 14">BN140078</strain>
    </source>
</reference>
<dbReference type="AlphaFoldDB" id="A0A5B2VY27"/>
<keyword evidence="4" id="KW-1003">Cell membrane</keyword>
<dbReference type="PANTHER" id="PTHR46494">
    <property type="entry name" value="CORA FAMILY METAL ION TRANSPORTER (EUROFUNG)"/>
    <property type="match status" value="1"/>
</dbReference>
<keyword evidence="7 12" id="KW-1133">Transmembrane helix</keyword>
<comment type="subcellular location">
    <subcellularLocation>
        <location evidence="1">Cell membrane</location>
        <topology evidence="1">Multi-pass membrane protein</topology>
    </subcellularLocation>
</comment>
<evidence type="ECO:0000313" key="14">
    <source>
        <dbReference type="Proteomes" id="UP000324611"/>
    </source>
</evidence>
<dbReference type="SUPFAM" id="SSF143865">
    <property type="entry name" value="CorA soluble domain-like"/>
    <property type="match status" value="1"/>
</dbReference>
<dbReference type="GO" id="GO:0015087">
    <property type="term" value="F:cobalt ion transmembrane transporter activity"/>
    <property type="evidence" value="ECO:0007669"/>
    <property type="project" value="TreeGrafter"/>
</dbReference>
<dbReference type="Pfam" id="PF01544">
    <property type="entry name" value="CorA"/>
    <property type="match status" value="1"/>
</dbReference>
<comment type="similarity">
    <text evidence="2">Belongs to the CorA metal ion transporter (MIT) (TC 1.A.35) family.</text>
</comment>
<evidence type="ECO:0000256" key="8">
    <source>
        <dbReference type="ARBA" id="ARBA00023065"/>
    </source>
</evidence>
<evidence type="ECO:0000256" key="9">
    <source>
        <dbReference type="ARBA" id="ARBA00023136"/>
    </source>
</evidence>
<organism evidence="13 14">
    <name type="scientific">Chitinophaga agrisoli</name>
    <dbReference type="NCBI Taxonomy" id="2607653"/>
    <lineage>
        <taxon>Bacteria</taxon>
        <taxon>Pseudomonadati</taxon>
        <taxon>Bacteroidota</taxon>
        <taxon>Chitinophagia</taxon>
        <taxon>Chitinophagales</taxon>
        <taxon>Chitinophagaceae</taxon>
        <taxon>Chitinophaga</taxon>
    </lineage>
</organism>
<dbReference type="InterPro" id="IPR002523">
    <property type="entry name" value="MgTranspt_CorA/ZnTranspt_ZntB"/>
</dbReference>
<dbReference type="GO" id="GO:0015095">
    <property type="term" value="F:magnesium ion transmembrane transporter activity"/>
    <property type="evidence" value="ECO:0007669"/>
    <property type="project" value="TreeGrafter"/>
</dbReference>
<evidence type="ECO:0000256" key="1">
    <source>
        <dbReference type="ARBA" id="ARBA00004651"/>
    </source>
</evidence>
<dbReference type="SUPFAM" id="SSF144083">
    <property type="entry name" value="Magnesium transport protein CorA, transmembrane region"/>
    <property type="match status" value="1"/>
</dbReference>